<dbReference type="Pfam" id="PF18545">
    <property type="entry name" value="HalOD1"/>
    <property type="match status" value="1"/>
</dbReference>
<protein>
    <recommendedName>
        <fullName evidence="1">Halobacterial output domain-containing protein</fullName>
    </recommendedName>
</protein>
<accession>A0A1N7H539</accession>
<evidence type="ECO:0000259" key="1">
    <source>
        <dbReference type="Pfam" id="PF18545"/>
    </source>
</evidence>
<gene>
    <name evidence="2" type="ORF">SAMN05421752_12530</name>
</gene>
<dbReference type="InterPro" id="IPR040624">
    <property type="entry name" value="HalOD1"/>
</dbReference>
<sequence length="97" mass="11040">MDHHNRFQTETQVEIQAERRDSESILETILRGLAAIKNVPITDLDPLYEQINPDALITFHRHAKEADTPISIEFTVDEYAVTVSQTDNVCISDRTST</sequence>
<evidence type="ECO:0000313" key="3">
    <source>
        <dbReference type="Proteomes" id="UP000185936"/>
    </source>
</evidence>
<feature type="domain" description="Halobacterial output" evidence="1">
    <location>
        <begin position="21"/>
        <end position="92"/>
    </location>
</feature>
<organism evidence="2 3">
    <name type="scientific">Natronorubrum thiooxidans</name>
    <dbReference type="NCBI Taxonomy" id="308853"/>
    <lineage>
        <taxon>Archaea</taxon>
        <taxon>Methanobacteriati</taxon>
        <taxon>Methanobacteriota</taxon>
        <taxon>Stenosarchaea group</taxon>
        <taxon>Halobacteria</taxon>
        <taxon>Halobacteriales</taxon>
        <taxon>Natrialbaceae</taxon>
        <taxon>Natronorubrum</taxon>
    </lineage>
</organism>
<evidence type="ECO:0000313" key="2">
    <source>
        <dbReference type="EMBL" id="SIS19965.1"/>
    </source>
</evidence>
<proteinExistence type="predicted"/>
<name>A0A1N7H539_9EURY</name>
<dbReference type="Proteomes" id="UP000185936">
    <property type="component" value="Unassembled WGS sequence"/>
</dbReference>
<dbReference type="RefSeq" id="WP_076610832.1">
    <property type="nucleotide sequence ID" value="NZ_FTNR01000025.1"/>
</dbReference>
<dbReference type="EMBL" id="FTNR01000025">
    <property type="protein sequence ID" value="SIS19965.1"/>
    <property type="molecule type" value="Genomic_DNA"/>
</dbReference>
<reference evidence="3" key="1">
    <citation type="submission" date="2017-01" db="EMBL/GenBank/DDBJ databases">
        <authorList>
            <person name="Varghese N."/>
            <person name="Submissions S."/>
        </authorList>
    </citation>
    <scope>NUCLEOTIDE SEQUENCE [LARGE SCALE GENOMIC DNA]</scope>
    <source>
        <strain evidence="3">type strain: HArc-</strain>
    </source>
</reference>
<dbReference type="OrthoDB" id="271604at2157"/>
<keyword evidence="3" id="KW-1185">Reference proteome</keyword>
<dbReference type="AlphaFoldDB" id="A0A1N7H539"/>